<feature type="transmembrane region" description="Helical" evidence="1">
    <location>
        <begin position="78"/>
        <end position="98"/>
    </location>
</feature>
<dbReference type="SMART" id="SM00014">
    <property type="entry name" value="acidPPc"/>
    <property type="match status" value="1"/>
</dbReference>
<dbReference type="PANTHER" id="PTHR14969">
    <property type="entry name" value="SPHINGOSINE-1-PHOSPHATE PHOSPHOHYDROLASE"/>
    <property type="match status" value="1"/>
</dbReference>
<gene>
    <name evidence="3" type="ORF">DES35_1098</name>
</gene>
<keyword evidence="1" id="KW-1133">Transmembrane helix</keyword>
<sequence>MKTYRISRPFLLIATLFFVITTLISLAFDKTQIHITINSYHHPFADYFFKYVTYLGDGFLFVPVIVYFTYLKNFKKSLFFSFVAVLTLLVTGLSKSLIFPNIDRPLSVIGAEHLHLVEGVKIHTKYSFPSGHTTAAFAFWASLSVFFDRRTGILFCAIAILVALSRVYLSQHFLVDVAAGTFLGILIALFGIRFLNFLNKKNEKTY</sequence>
<dbReference type="Pfam" id="PF01569">
    <property type="entry name" value="PAP2"/>
    <property type="match status" value="1"/>
</dbReference>
<name>A0A368ZVP3_9FLAO</name>
<dbReference type="RefSeq" id="WP_114366583.1">
    <property type="nucleotide sequence ID" value="NZ_BHZF01000007.1"/>
</dbReference>
<evidence type="ECO:0000256" key="1">
    <source>
        <dbReference type="SAM" id="Phobius"/>
    </source>
</evidence>
<feature type="domain" description="Phosphatidic acid phosphatase type 2/haloperoxidase" evidence="2">
    <location>
        <begin position="74"/>
        <end position="192"/>
    </location>
</feature>
<proteinExistence type="predicted"/>
<accession>A0A368ZVP3</accession>
<dbReference type="InterPro" id="IPR036938">
    <property type="entry name" value="PAP2/HPO_sf"/>
</dbReference>
<keyword evidence="4" id="KW-1185">Reference proteome</keyword>
<evidence type="ECO:0000313" key="3">
    <source>
        <dbReference type="EMBL" id="RCX01082.1"/>
    </source>
</evidence>
<feature type="transmembrane region" description="Helical" evidence="1">
    <location>
        <begin position="126"/>
        <end position="146"/>
    </location>
</feature>
<dbReference type="InterPro" id="IPR000326">
    <property type="entry name" value="PAP2/HPO"/>
</dbReference>
<dbReference type="PANTHER" id="PTHR14969:SF13">
    <property type="entry name" value="AT30094P"/>
    <property type="match status" value="1"/>
</dbReference>
<dbReference type="SUPFAM" id="SSF48317">
    <property type="entry name" value="Acid phosphatase/Vanadium-dependent haloperoxidase"/>
    <property type="match status" value="1"/>
</dbReference>
<reference evidence="3 4" key="1">
    <citation type="submission" date="2018-07" db="EMBL/GenBank/DDBJ databases">
        <title>Genomic Encyclopedia of Type Strains, Phase IV (KMG-IV): sequencing the most valuable type-strain genomes for metagenomic binning, comparative biology and taxonomic classification.</title>
        <authorList>
            <person name="Goeker M."/>
        </authorList>
    </citation>
    <scope>NUCLEOTIDE SEQUENCE [LARGE SCALE GENOMIC DNA]</scope>
    <source>
        <strain evidence="3 4">DSM 21410</strain>
    </source>
</reference>
<dbReference type="EMBL" id="QPJS01000009">
    <property type="protein sequence ID" value="RCX01082.1"/>
    <property type="molecule type" value="Genomic_DNA"/>
</dbReference>
<organism evidence="3 4">
    <name type="scientific">Schleiferia thermophila</name>
    <dbReference type="NCBI Taxonomy" id="884107"/>
    <lineage>
        <taxon>Bacteria</taxon>
        <taxon>Pseudomonadati</taxon>
        <taxon>Bacteroidota</taxon>
        <taxon>Flavobacteriia</taxon>
        <taxon>Flavobacteriales</taxon>
        <taxon>Schleiferiaceae</taxon>
        <taxon>Schleiferia</taxon>
    </lineage>
</organism>
<dbReference type="Gene3D" id="1.20.144.10">
    <property type="entry name" value="Phosphatidic acid phosphatase type 2/haloperoxidase"/>
    <property type="match status" value="1"/>
</dbReference>
<evidence type="ECO:0000313" key="4">
    <source>
        <dbReference type="Proteomes" id="UP000253517"/>
    </source>
</evidence>
<feature type="transmembrane region" description="Helical" evidence="1">
    <location>
        <begin position="177"/>
        <end position="198"/>
    </location>
</feature>
<dbReference type="Proteomes" id="UP000253517">
    <property type="component" value="Unassembled WGS sequence"/>
</dbReference>
<protein>
    <submittedName>
        <fullName evidence="3">Membrane-associated phospholipid phosphatase</fullName>
    </submittedName>
</protein>
<feature type="transmembrane region" description="Helical" evidence="1">
    <location>
        <begin position="51"/>
        <end position="71"/>
    </location>
</feature>
<dbReference type="CDD" id="cd01610">
    <property type="entry name" value="PAP2_like"/>
    <property type="match status" value="1"/>
</dbReference>
<keyword evidence="1" id="KW-0812">Transmembrane</keyword>
<comment type="caution">
    <text evidence="3">The sequence shown here is derived from an EMBL/GenBank/DDBJ whole genome shotgun (WGS) entry which is preliminary data.</text>
</comment>
<feature type="transmembrane region" description="Helical" evidence="1">
    <location>
        <begin position="153"/>
        <end position="171"/>
    </location>
</feature>
<keyword evidence="1" id="KW-0472">Membrane</keyword>
<evidence type="ECO:0000259" key="2">
    <source>
        <dbReference type="SMART" id="SM00014"/>
    </source>
</evidence>
<dbReference type="AlphaFoldDB" id="A0A368ZVP3"/>